<dbReference type="AlphaFoldDB" id="A0AB74V997"/>
<gene>
    <name evidence="12" type="primary">rfbA</name>
    <name evidence="12" type="ORF">KEC93_13365</name>
</gene>
<dbReference type="EMBL" id="CP073653">
    <property type="protein sequence ID" value="QUN32992.1"/>
    <property type="molecule type" value="Genomic_DNA"/>
</dbReference>
<evidence type="ECO:0000256" key="2">
    <source>
        <dbReference type="ARBA" id="ARBA00010480"/>
    </source>
</evidence>
<dbReference type="PANTHER" id="PTHR43532">
    <property type="entry name" value="GLUCOSE-1-PHOSPHATE THYMIDYLYLTRANSFERASE"/>
    <property type="match status" value="1"/>
</dbReference>
<dbReference type="RefSeq" id="WP_077868952.1">
    <property type="nucleotide sequence ID" value="NZ_BKAK01000043.1"/>
</dbReference>
<protein>
    <recommendedName>
        <fullName evidence="4 10">Glucose-1-phosphate thymidylyltransferase</fullName>
        <ecNumber evidence="3 10">2.7.7.24</ecNumber>
    </recommendedName>
</protein>
<feature type="domain" description="Nucleotidyl transferase" evidence="11">
    <location>
        <begin position="2"/>
        <end position="237"/>
    </location>
</feature>
<keyword evidence="6 10" id="KW-0548">Nucleotidyltransferase</keyword>
<keyword evidence="8 10" id="KW-0460">Magnesium</keyword>
<evidence type="ECO:0000256" key="3">
    <source>
        <dbReference type="ARBA" id="ARBA00012461"/>
    </source>
</evidence>
<evidence type="ECO:0000256" key="6">
    <source>
        <dbReference type="ARBA" id="ARBA00022695"/>
    </source>
</evidence>
<keyword evidence="13" id="KW-1185">Reference proteome</keyword>
<evidence type="ECO:0000256" key="5">
    <source>
        <dbReference type="ARBA" id="ARBA00022679"/>
    </source>
</evidence>
<dbReference type="NCBIfam" id="TIGR01207">
    <property type="entry name" value="rmlA"/>
    <property type="match status" value="1"/>
</dbReference>
<dbReference type="InterPro" id="IPR029044">
    <property type="entry name" value="Nucleotide-diphossugar_trans"/>
</dbReference>
<keyword evidence="5 10" id="KW-0808">Transferase</keyword>
<dbReference type="EC" id="2.7.7.24" evidence="3 10"/>
<comment type="function">
    <text evidence="10">Catalyzes the formation of dTDP-glucose, from dTTP and glucose 1-phosphate, as well as its pyrophosphorolysis.</text>
</comment>
<dbReference type="FunFam" id="3.90.550.10:FF:000023">
    <property type="entry name" value="Glucose-1-phosphate thymidylyltransferase"/>
    <property type="match status" value="1"/>
</dbReference>
<comment type="cofactor">
    <cofactor evidence="1">
        <name>Mg(2+)</name>
        <dbReference type="ChEBI" id="CHEBI:18420"/>
    </cofactor>
</comment>
<evidence type="ECO:0000256" key="8">
    <source>
        <dbReference type="ARBA" id="ARBA00022842"/>
    </source>
</evidence>
<accession>A0AB74V997</accession>
<evidence type="ECO:0000256" key="1">
    <source>
        <dbReference type="ARBA" id="ARBA00001946"/>
    </source>
</evidence>
<comment type="similarity">
    <text evidence="2 10">Belongs to the glucose-1-phosphate thymidylyltransferase family.</text>
</comment>
<evidence type="ECO:0000256" key="7">
    <source>
        <dbReference type="ARBA" id="ARBA00022723"/>
    </source>
</evidence>
<name>A0AB74V997_CLOBE</name>
<sequence>MKGIILAGGSGTRLYPVTKSISKQMVPIYDKPMIYYPMSVLMLSGIKDILIISTPRDIKNFRELFNDGKELGLNIDYAIQEKPNGLAEAFIIGEKFIGNDNVAMILGDNIFYGQSFSEHLMKAANLDSGAYIFGYYVQNPKAFGVVEFDANGKVISLEEKPENPKSKYAVPGLYFYDNTVVKKAKELEPSARGELEITDLNKAYMNEGKLKVDLLGRGMAWLDTGTHSSMLQASNFVDAIQNTQGIYIACLEEIAYRKGWITSEKVIELAKSLMKTGYGKYLMDMVEEGEVHEYNNKCITKLEV</sequence>
<dbReference type="Proteomes" id="UP000679373">
    <property type="component" value="Chromosome"/>
</dbReference>
<organism evidence="12 13">
    <name type="scientific">Clostridium beijerinckii</name>
    <name type="common">Clostridium MP</name>
    <dbReference type="NCBI Taxonomy" id="1520"/>
    <lineage>
        <taxon>Bacteria</taxon>
        <taxon>Bacillati</taxon>
        <taxon>Bacillota</taxon>
        <taxon>Clostridia</taxon>
        <taxon>Eubacteriales</taxon>
        <taxon>Clostridiaceae</taxon>
        <taxon>Clostridium</taxon>
    </lineage>
</organism>
<dbReference type="GeneID" id="66345530"/>
<dbReference type="Gene3D" id="3.90.550.10">
    <property type="entry name" value="Spore Coat Polysaccharide Biosynthesis Protein SpsA, Chain A"/>
    <property type="match status" value="1"/>
</dbReference>
<evidence type="ECO:0000313" key="12">
    <source>
        <dbReference type="EMBL" id="QUN32992.1"/>
    </source>
</evidence>
<evidence type="ECO:0000313" key="13">
    <source>
        <dbReference type="Proteomes" id="UP000679373"/>
    </source>
</evidence>
<proteinExistence type="inferred from homology"/>
<evidence type="ECO:0000259" key="11">
    <source>
        <dbReference type="Pfam" id="PF00483"/>
    </source>
</evidence>
<dbReference type="Pfam" id="PF00483">
    <property type="entry name" value="NTP_transferase"/>
    <property type="match status" value="1"/>
</dbReference>
<dbReference type="CDD" id="cd02538">
    <property type="entry name" value="G1P_TT_short"/>
    <property type="match status" value="1"/>
</dbReference>
<reference evidence="12" key="1">
    <citation type="submission" date="2021-04" db="EMBL/GenBank/DDBJ databases">
        <title>Complete genome sequence of the type strain Clostridium beijerinckii NRRL B-598.</title>
        <authorList>
            <person name="Sedlar K."/>
            <person name="Branska B."/>
            <person name="Bezdicek M."/>
            <person name="Nykrynova M."/>
            <person name="Lengerova M."/>
            <person name="Skutkova H."/>
            <person name="Patakova P."/>
        </authorList>
    </citation>
    <scope>NUCLEOTIDE SEQUENCE</scope>
    <source>
        <strain evidence="12">DSM 791</strain>
    </source>
</reference>
<keyword evidence="7 10" id="KW-0479">Metal-binding</keyword>
<dbReference type="GO" id="GO:0008879">
    <property type="term" value="F:glucose-1-phosphate thymidylyltransferase activity"/>
    <property type="evidence" value="ECO:0007669"/>
    <property type="project" value="UniProtKB-EC"/>
</dbReference>
<comment type="catalytic activity">
    <reaction evidence="9 10">
        <text>dTTP + alpha-D-glucose 1-phosphate + H(+) = dTDP-alpha-D-glucose + diphosphate</text>
        <dbReference type="Rhea" id="RHEA:15225"/>
        <dbReference type="ChEBI" id="CHEBI:15378"/>
        <dbReference type="ChEBI" id="CHEBI:33019"/>
        <dbReference type="ChEBI" id="CHEBI:37568"/>
        <dbReference type="ChEBI" id="CHEBI:57477"/>
        <dbReference type="ChEBI" id="CHEBI:58601"/>
        <dbReference type="EC" id="2.7.7.24"/>
    </reaction>
</comment>
<evidence type="ECO:0000256" key="10">
    <source>
        <dbReference type="RuleBase" id="RU003706"/>
    </source>
</evidence>
<evidence type="ECO:0000256" key="4">
    <source>
        <dbReference type="ARBA" id="ARBA00017654"/>
    </source>
</evidence>
<dbReference type="SUPFAM" id="SSF53448">
    <property type="entry name" value="Nucleotide-diphospho-sugar transferases"/>
    <property type="match status" value="1"/>
</dbReference>
<dbReference type="GO" id="GO:0046872">
    <property type="term" value="F:metal ion binding"/>
    <property type="evidence" value="ECO:0007669"/>
    <property type="project" value="UniProtKB-KW"/>
</dbReference>
<dbReference type="InterPro" id="IPR005907">
    <property type="entry name" value="G1P_thy_trans_s"/>
</dbReference>
<evidence type="ECO:0000256" key="9">
    <source>
        <dbReference type="ARBA" id="ARBA00049336"/>
    </source>
</evidence>
<dbReference type="InterPro" id="IPR005835">
    <property type="entry name" value="NTP_transferase_dom"/>
</dbReference>
<dbReference type="PANTHER" id="PTHR43532:SF1">
    <property type="entry name" value="GLUCOSE-1-PHOSPHATE THYMIDYLYLTRANSFERASE 1"/>
    <property type="match status" value="1"/>
</dbReference>